<accession>A0A4R8A240</accession>
<evidence type="ECO:0000256" key="3">
    <source>
        <dbReference type="ARBA" id="ARBA00023125"/>
    </source>
</evidence>
<proteinExistence type="inferred from homology"/>
<dbReference type="GO" id="GO:0005829">
    <property type="term" value="C:cytosol"/>
    <property type="evidence" value="ECO:0007669"/>
    <property type="project" value="TreeGrafter"/>
</dbReference>
<reference evidence="6 7" key="1">
    <citation type="submission" date="2019-03" db="EMBL/GenBank/DDBJ databases">
        <title>Genomic Encyclopedia of Type Strains, Phase III (KMG-III): the genomes of soil and plant-associated and newly described type strains.</title>
        <authorList>
            <person name="Whitman W."/>
        </authorList>
    </citation>
    <scope>NUCLEOTIDE SEQUENCE [LARGE SCALE GENOMIC DNA]</scope>
    <source>
        <strain evidence="6 7">VKM Ac-2570</strain>
    </source>
</reference>
<dbReference type="InterPro" id="IPR000847">
    <property type="entry name" value="LysR_HTH_N"/>
</dbReference>
<gene>
    <name evidence="6" type="ORF">EV650_3148</name>
</gene>
<protein>
    <submittedName>
        <fullName evidence="6">DNA-binding transcriptional LysR family regulator</fullName>
    </submittedName>
</protein>
<evidence type="ECO:0000256" key="1">
    <source>
        <dbReference type="ARBA" id="ARBA00009437"/>
    </source>
</evidence>
<evidence type="ECO:0000256" key="2">
    <source>
        <dbReference type="ARBA" id="ARBA00023015"/>
    </source>
</evidence>
<feature type="domain" description="HTH lysR-type" evidence="5">
    <location>
        <begin position="1"/>
        <end position="58"/>
    </location>
</feature>
<dbReference type="AlphaFoldDB" id="A0A4R8A240"/>
<dbReference type="InterPro" id="IPR005119">
    <property type="entry name" value="LysR_subst-bd"/>
</dbReference>
<comment type="caution">
    <text evidence="6">The sequence shown here is derived from an EMBL/GenBank/DDBJ whole genome shotgun (WGS) entry which is preliminary data.</text>
</comment>
<evidence type="ECO:0000313" key="6">
    <source>
        <dbReference type="EMBL" id="TDW24275.1"/>
    </source>
</evidence>
<dbReference type="CDD" id="cd08436">
    <property type="entry name" value="PBP2_LTTR_like_3"/>
    <property type="match status" value="1"/>
</dbReference>
<dbReference type="EMBL" id="SODF01000001">
    <property type="protein sequence ID" value="TDW24275.1"/>
    <property type="molecule type" value="Genomic_DNA"/>
</dbReference>
<dbReference type="Gene3D" id="3.40.190.290">
    <property type="match status" value="1"/>
</dbReference>
<comment type="similarity">
    <text evidence="1">Belongs to the LysR transcriptional regulatory family.</text>
</comment>
<dbReference type="InterPro" id="IPR036390">
    <property type="entry name" value="WH_DNA-bd_sf"/>
</dbReference>
<evidence type="ECO:0000313" key="7">
    <source>
        <dbReference type="Proteomes" id="UP000295447"/>
    </source>
</evidence>
<dbReference type="GO" id="GO:0003677">
    <property type="term" value="F:DNA binding"/>
    <property type="evidence" value="ECO:0007669"/>
    <property type="project" value="UniProtKB-KW"/>
</dbReference>
<dbReference type="InterPro" id="IPR036388">
    <property type="entry name" value="WH-like_DNA-bd_sf"/>
</dbReference>
<dbReference type="PRINTS" id="PR00039">
    <property type="entry name" value="HTHLYSR"/>
</dbReference>
<dbReference type="Pfam" id="PF03466">
    <property type="entry name" value="LysR_substrate"/>
    <property type="match status" value="1"/>
</dbReference>
<dbReference type="Gene3D" id="1.10.10.10">
    <property type="entry name" value="Winged helix-like DNA-binding domain superfamily/Winged helix DNA-binding domain"/>
    <property type="match status" value="1"/>
</dbReference>
<keyword evidence="2" id="KW-0805">Transcription regulation</keyword>
<dbReference type="InterPro" id="IPR050950">
    <property type="entry name" value="HTH-type_LysR_regulators"/>
</dbReference>
<dbReference type="Pfam" id="PF00126">
    <property type="entry name" value="HTH_1"/>
    <property type="match status" value="1"/>
</dbReference>
<dbReference type="PANTHER" id="PTHR30419">
    <property type="entry name" value="HTH-TYPE TRANSCRIPTIONAL REGULATOR YBHD"/>
    <property type="match status" value="1"/>
</dbReference>
<name>A0A4R8A240_9ACTN</name>
<dbReference type="SUPFAM" id="SSF53850">
    <property type="entry name" value="Periplasmic binding protein-like II"/>
    <property type="match status" value="1"/>
</dbReference>
<dbReference type="PROSITE" id="PS50931">
    <property type="entry name" value="HTH_LYSR"/>
    <property type="match status" value="1"/>
</dbReference>
<dbReference type="GO" id="GO:0003700">
    <property type="term" value="F:DNA-binding transcription factor activity"/>
    <property type="evidence" value="ECO:0007669"/>
    <property type="project" value="InterPro"/>
</dbReference>
<dbReference type="RefSeq" id="WP_134119466.1">
    <property type="nucleotide sequence ID" value="NZ_SODF01000001.1"/>
</dbReference>
<keyword evidence="3 6" id="KW-0238">DNA-binding</keyword>
<dbReference type="Proteomes" id="UP000295447">
    <property type="component" value="Unassembled WGS sequence"/>
</dbReference>
<keyword evidence="7" id="KW-1185">Reference proteome</keyword>
<sequence>MELRQLEHFVAVAEEGHFSRAAERVHIVQSGLSSSIRSLERELGAELFIRTTRHVAMTEAGRQFLTDARSALAAAQRARDAVAGVRQLLRGHLTMGIMQVLEPIDLPAVLARFHGEHPGLEIDLRQAGASTLIEQLRAGVLDLAFVALPPDQLQGLDVTVISDEAMRVACPPAHRLATRKKISLADLADECFIGFSPSWAARIVIDRAFAAAGVRPRMAFELNDLRTVLGLVANRLGVAIVPRSVAKYRMPVKLIPLGEGAPRWQLSVVTRAGERPSAATRAFVDMLELDGNAP</sequence>
<dbReference type="SUPFAM" id="SSF46785">
    <property type="entry name" value="Winged helix' DNA-binding domain"/>
    <property type="match status" value="1"/>
</dbReference>
<keyword evidence="4" id="KW-0804">Transcription</keyword>
<organism evidence="6 7">
    <name type="scientific">Kribbella kalugense</name>
    <dbReference type="NCBI Taxonomy" id="2512221"/>
    <lineage>
        <taxon>Bacteria</taxon>
        <taxon>Bacillati</taxon>
        <taxon>Actinomycetota</taxon>
        <taxon>Actinomycetes</taxon>
        <taxon>Propionibacteriales</taxon>
        <taxon>Kribbellaceae</taxon>
        <taxon>Kribbella</taxon>
    </lineage>
</organism>
<dbReference type="OrthoDB" id="3181812at2"/>
<dbReference type="PANTHER" id="PTHR30419:SF31">
    <property type="entry name" value="BLR3139 PROTEIN"/>
    <property type="match status" value="1"/>
</dbReference>
<evidence type="ECO:0000259" key="5">
    <source>
        <dbReference type="PROSITE" id="PS50931"/>
    </source>
</evidence>
<evidence type="ECO:0000256" key="4">
    <source>
        <dbReference type="ARBA" id="ARBA00023163"/>
    </source>
</evidence>
<dbReference type="FunFam" id="1.10.10.10:FF:000001">
    <property type="entry name" value="LysR family transcriptional regulator"/>
    <property type="match status" value="1"/>
</dbReference>